<dbReference type="InterPro" id="IPR019819">
    <property type="entry name" value="Carboxylesterase_B_CS"/>
</dbReference>
<dbReference type="InterPro" id="IPR051093">
    <property type="entry name" value="Neuroligin/BSAL"/>
</dbReference>
<dbReference type="GO" id="GO:0007416">
    <property type="term" value="P:synapse assembly"/>
    <property type="evidence" value="ECO:0007669"/>
    <property type="project" value="UniProtKB-ARBA"/>
</dbReference>
<evidence type="ECO:0000259" key="14">
    <source>
        <dbReference type="Pfam" id="PF00135"/>
    </source>
</evidence>
<dbReference type="AlphaFoldDB" id="A0A9Q1BQP3"/>
<organism evidence="15 16">
    <name type="scientific">Holothuria leucospilota</name>
    <name type="common">Black long sea cucumber</name>
    <name type="synonym">Mertensiothuria leucospilota</name>
    <dbReference type="NCBI Taxonomy" id="206669"/>
    <lineage>
        <taxon>Eukaryota</taxon>
        <taxon>Metazoa</taxon>
        <taxon>Echinodermata</taxon>
        <taxon>Eleutherozoa</taxon>
        <taxon>Echinozoa</taxon>
        <taxon>Holothuroidea</taxon>
        <taxon>Aspidochirotacea</taxon>
        <taxon>Aspidochirotida</taxon>
        <taxon>Holothuriidae</taxon>
        <taxon>Holothuria</taxon>
    </lineage>
</organism>
<dbReference type="Proteomes" id="UP001152320">
    <property type="component" value="Chromosome 13"/>
</dbReference>
<dbReference type="GO" id="GO:0007155">
    <property type="term" value="P:cell adhesion"/>
    <property type="evidence" value="ECO:0007669"/>
    <property type="project" value="UniProtKB-KW"/>
</dbReference>
<keyword evidence="5 13" id="KW-0732">Signal</keyword>
<accession>A0A9Q1BQP3</accession>
<feature type="region of interest" description="Disordered" evidence="11">
    <location>
        <begin position="745"/>
        <end position="772"/>
    </location>
</feature>
<evidence type="ECO:0000256" key="3">
    <source>
        <dbReference type="ARBA" id="ARBA00022475"/>
    </source>
</evidence>
<feature type="transmembrane region" description="Helical" evidence="12">
    <location>
        <begin position="667"/>
        <end position="691"/>
    </location>
</feature>
<dbReference type="EMBL" id="JAIZAY010000013">
    <property type="protein sequence ID" value="KAJ8030953.1"/>
    <property type="molecule type" value="Genomic_DNA"/>
</dbReference>
<dbReference type="OrthoDB" id="408631at2759"/>
<keyword evidence="7 12" id="KW-1133">Transmembrane helix</keyword>
<evidence type="ECO:0000256" key="8">
    <source>
        <dbReference type="ARBA" id="ARBA00023136"/>
    </source>
</evidence>
<feature type="chain" id="PRO_5040196009" evidence="13">
    <location>
        <begin position="33"/>
        <end position="772"/>
    </location>
</feature>
<evidence type="ECO:0000256" key="4">
    <source>
        <dbReference type="ARBA" id="ARBA00022692"/>
    </source>
</evidence>
<keyword evidence="8 12" id="KW-0472">Membrane</keyword>
<evidence type="ECO:0000256" key="12">
    <source>
        <dbReference type="SAM" id="Phobius"/>
    </source>
</evidence>
<dbReference type="Pfam" id="PF00135">
    <property type="entry name" value="COesterase"/>
    <property type="match status" value="1"/>
</dbReference>
<gene>
    <name evidence="15" type="ORF">HOLleu_27514</name>
</gene>
<dbReference type="GO" id="GO:0005886">
    <property type="term" value="C:plasma membrane"/>
    <property type="evidence" value="ECO:0007669"/>
    <property type="project" value="UniProtKB-SubCell"/>
</dbReference>
<feature type="domain" description="Carboxylesterase type B" evidence="14">
    <location>
        <begin position="37"/>
        <end position="588"/>
    </location>
</feature>
<dbReference type="PRINTS" id="PR01090">
    <property type="entry name" value="NEUROLIGIN"/>
</dbReference>
<dbReference type="PANTHER" id="PTHR43903">
    <property type="entry name" value="NEUROLIGIN"/>
    <property type="match status" value="1"/>
</dbReference>
<evidence type="ECO:0000256" key="1">
    <source>
        <dbReference type="ARBA" id="ARBA00004251"/>
    </source>
</evidence>
<comment type="subcellular location">
    <subcellularLocation>
        <location evidence="1">Cell membrane</location>
        <topology evidence="1">Single-pass type I membrane protein</topology>
    </subcellularLocation>
</comment>
<evidence type="ECO:0000256" key="6">
    <source>
        <dbReference type="ARBA" id="ARBA00022889"/>
    </source>
</evidence>
<proteinExistence type="inferred from homology"/>
<dbReference type="Gene3D" id="3.40.50.1820">
    <property type="entry name" value="alpha/beta hydrolase"/>
    <property type="match status" value="1"/>
</dbReference>
<feature type="signal peptide" evidence="13">
    <location>
        <begin position="1"/>
        <end position="32"/>
    </location>
</feature>
<dbReference type="InterPro" id="IPR000460">
    <property type="entry name" value="Nlgn"/>
</dbReference>
<comment type="caution">
    <text evidence="15">The sequence shown here is derived from an EMBL/GenBank/DDBJ whole genome shotgun (WGS) entry which is preliminary data.</text>
</comment>
<keyword evidence="3" id="KW-1003">Cell membrane</keyword>
<keyword evidence="10" id="KW-0325">Glycoprotein</keyword>
<dbReference type="PROSITE" id="PS00941">
    <property type="entry name" value="CARBOXYLESTERASE_B_2"/>
    <property type="match status" value="1"/>
</dbReference>
<evidence type="ECO:0000313" key="15">
    <source>
        <dbReference type="EMBL" id="KAJ8030953.1"/>
    </source>
</evidence>
<dbReference type="InterPro" id="IPR002018">
    <property type="entry name" value="CarbesteraseB"/>
</dbReference>
<sequence>MANARIQFWSNICGVKFLTFSLSVLYICCTKSVSVEAPVVNLTTGLVVGKRVTLGNDYLSPVDQYLGIPYARAPEGNLRFRATSYPAQSWDGIKNTTTYGPVCPQVIPTVEKTAPRWLQKPAEDAKPFLDAAMEEDCLYLNVYVPTRQLSDGPYPVVVFIHGDSFDEGTGNMYDGSVLASHGDIIVVTFNYRLGILGFLSSGSSHSPGNYGLMDQVAALRWVHYNIAAFGGDPRQVTLMGAGTGGACAGLLMLSNKTRGLFSRVITQSGSPLSPWVIAKSSRGFFDMIQTQIGCQYSDPEMAMSCLRQKHVKDFLQLDIPTPLYSYSFSPVVDGDLIEEDPEKMLQDVQHGRRIIDTGAYLTGLTKNEAFHYIGGQVNSVGRIEADVFEQTLNGFVQNNFGSNMKASGVIKDTILYEYTNWATNNAHTMTLSLQNIITDHQWVAPAVKTLKQFDDAGVPSYFYLFTHRPRGSFYPRWAGPVHLGELPFVFGAPVVSNPLGIFKENYTKGDAHISLALMTYWANFIKTGDPNLPSPQESRLIHRHFGITFEYENSKSWPTHNKTHQQIMYLTAKPKVRDFYRVDQIALWEHLIPQLESRLATDETTVTIPSYRGGKIPTTTKAHVPSSTIGDVHTEATRKPDVIYTPTSQTTDNGVEAKTSEGYMIELSMVIAVGGFLLLLNLIILGFIYYLRDKKKIESRLAAKYLAHLEDLKKKKANGRGFMQTTPDSGIGFSTLLNAQNGKSSVLGAGSHPPSRDGTIRINEDGDIEFEV</sequence>
<feature type="compositionally biased region" description="Basic and acidic residues" evidence="11">
    <location>
        <begin position="754"/>
        <end position="764"/>
    </location>
</feature>
<dbReference type="SUPFAM" id="SSF53474">
    <property type="entry name" value="alpha/beta-Hydrolases"/>
    <property type="match status" value="1"/>
</dbReference>
<keyword evidence="9" id="KW-1015">Disulfide bond</keyword>
<protein>
    <submittedName>
        <fullName evidence="15">Neuroligin-3</fullName>
    </submittedName>
</protein>
<keyword evidence="6" id="KW-0130">Cell adhesion</keyword>
<keyword evidence="4 12" id="KW-0812">Transmembrane</keyword>
<evidence type="ECO:0000256" key="10">
    <source>
        <dbReference type="ARBA" id="ARBA00023180"/>
    </source>
</evidence>
<name>A0A9Q1BQP3_HOLLE</name>
<reference evidence="15" key="1">
    <citation type="submission" date="2021-10" db="EMBL/GenBank/DDBJ databases">
        <title>Tropical sea cucumber genome reveals ecological adaptation and Cuvierian tubules defense mechanism.</title>
        <authorList>
            <person name="Chen T."/>
        </authorList>
    </citation>
    <scope>NUCLEOTIDE SEQUENCE</scope>
    <source>
        <strain evidence="15">Nanhai2018</strain>
        <tissue evidence="15">Muscle</tissue>
    </source>
</reference>
<evidence type="ECO:0000256" key="13">
    <source>
        <dbReference type="SAM" id="SignalP"/>
    </source>
</evidence>
<comment type="similarity">
    <text evidence="2">Belongs to the type-B carboxylesterase/lipase family.</text>
</comment>
<evidence type="ECO:0000256" key="2">
    <source>
        <dbReference type="ARBA" id="ARBA00005964"/>
    </source>
</evidence>
<evidence type="ECO:0000313" key="16">
    <source>
        <dbReference type="Proteomes" id="UP001152320"/>
    </source>
</evidence>
<evidence type="ECO:0000256" key="9">
    <source>
        <dbReference type="ARBA" id="ARBA00023157"/>
    </source>
</evidence>
<evidence type="ECO:0000256" key="5">
    <source>
        <dbReference type="ARBA" id="ARBA00022729"/>
    </source>
</evidence>
<dbReference type="GO" id="GO:0042043">
    <property type="term" value="F:neurexin family protein binding"/>
    <property type="evidence" value="ECO:0007669"/>
    <property type="project" value="InterPro"/>
</dbReference>
<keyword evidence="16" id="KW-1185">Reference proteome</keyword>
<dbReference type="InterPro" id="IPR029058">
    <property type="entry name" value="AB_hydrolase_fold"/>
</dbReference>
<evidence type="ECO:0000256" key="11">
    <source>
        <dbReference type="SAM" id="MobiDB-lite"/>
    </source>
</evidence>
<evidence type="ECO:0000256" key="7">
    <source>
        <dbReference type="ARBA" id="ARBA00022989"/>
    </source>
</evidence>